<reference evidence="2 4" key="3">
    <citation type="submission" date="2019-09" db="EMBL/GenBank/DDBJ databases">
        <title>FDA dAtabase for Regulatory Grade micrObial Sequences (FDA-ARGOS): Supporting development and validation of Infectious Disease Dx tests.</title>
        <authorList>
            <person name="Sciortino C."/>
            <person name="Tallon L."/>
            <person name="Sadzewicz L."/>
            <person name="Vavikolanu K."/>
            <person name="Mehta A."/>
            <person name="Aluvathingal J."/>
            <person name="Nadendla S."/>
            <person name="Nandy P."/>
            <person name="Geyer C."/>
            <person name="Yan Y."/>
            <person name="Sichtig H."/>
        </authorList>
    </citation>
    <scope>NUCLEOTIDE SEQUENCE [LARGE SCALE GENOMIC DNA]</scope>
    <source>
        <strain evidence="2 4">FDAARGOS_643</strain>
    </source>
</reference>
<dbReference type="Proteomes" id="UP000324507">
    <property type="component" value="Chromosome"/>
</dbReference>
<dbReference type="InterPro" id="IPR021719">
    <property type="entry name" value="Prot_inh_I78"/>
</dbReference>
<dbReference type="RefSeq" id="WP_036762419.1">
    <property type="nucleotide sequence ID" value="NZ_CALTWI010000003.1"/>
</dbReference>
<dbReference type="EMBL" id="CP020442">
    <property type="protein sequence ID" value="ARC38170.1"/>
    <property type="molecule type" value="Genomic_DNA"/>
</dbReference>
<evidence type="ECO:0000313" key="3">
    <source>
        <dbReference type="Proteomes" id="UP000191257"/>
    </source>
</evidence>
<sequence length="95" mass="10276">MKQILPVLVLVPVLAACLPEPPEPTPMPPVAIQDDTCGASRYLALVGQQGTTISVPANTPYRVYRTGDPVTMDFNAARLNFEHDRTGRLVRVSCG</sequence>
<dbReference type="AlphaFoldDB" id="A0A1V0GWK0"/>
<dbReference type="STRING" id="147645.A6J80_19015"/>
<protein>
    <recommendedName>
        <fullName evidence="5">Peptidase inhibitor I78</fullName>
    </recommendedName>
</protein>
<evidence type="ECO:0000313" key="2">
    <source>
        <dbReference type="EMBL" id="QEU08857.1"/>
    </source>
</evidence>
<dbReference type="eggNOG" id="ENOG50339MI">
    <property type="taxonomic scope" value="Bacteria"/>
</dbReference>
<reference evidence="3" key="1">
    <citation type="submission" date="2017-03" db="EMBL/GenBank/DDBJ databases">
        <title>FDA dAtabase for Regulatory Grade micrObial Sequences (FDA-ARGOS): Supporting development and validation of Infectious Disease Dx tests.</title>
        <authorList>
            <person name="Minogue T."/>
            <person name="Wolcott M."/>
            <person name="Wasieloski L."/>
            <person name="Aguilar W."/>
            <person name="Moore D."/>
            <person name="Tallon L."/>
            <person name="Sadzewicz L."/>
            <person name="Sengamalay N."/>
            <person name="Ott S."/>
            <person name="Godinez A."/>
            <person name="Nagaraj S."/>
            <person name="Nadendla S."/>
            <person name="Geyer C."/>
            <person name="Sichtig H."/>
        </authorList>
    </citation>
    <scope>NUCLEOTIDE SEQUENCE [LARGE SCALE GENOMIC DNA]</scope>
    <source>
        <strain evidence="3">FDAARGOS_252</strain>
    </source>
</reference>
<dbReference type="OrthoDB" id="8724542at2"/>
<name>A0A1V0GWK0_9RHOB</name>
<organism evidence="1 3">
    <name type="scientific">Paracoccus yeei</name>
    <dbReference type="NCBI Taxonomy" id="147645"/>
    <lineage>
        <taxon>Bacteria</taxon>
        <taxon>Pseudomonadati</taxon>
        <taxon>Pseudomonadota</taxon>
        <taxon>Alphaproteobacteria</taxon>
        <taxon>Rhodobacterales</taxon>
        <taxon>Paracoccaceae</taxon>
        <taxon>Paracoccus</taxon>
    </lineage>
</organism>
<evidence type="ECO:0000313" key="4">
    <source>
        <dbReference type="Proteomes" id="UP000324507"/>
    </source>
</evidence>
<gene>
    <name evidence="1" type="ORF">A6J80_19015</name>
    <name evidence="2" type="ORF">FOB51_13110</name>
</gene>
<dbReference type="EMBL" id="CP044081">
    <property type="protein sequence ID" value="QEU08857.1"/>
    <property type="molecule type" value="Genomic_DNA"/>
</dbReference>
<reference evidence="1" key="2">
    <citation type="submission" date="2017-12" db="EMBL/GenBank/DDBJ databases">
        <title>FDA dAtabase for Regulatory Grade micrObial Sequences (FDA-ARGOS): Supporting development and validation of Infectious Disease Dx tests.</title>
        <authorList>
            <person name="Campos J."/>
            <person name="Goldberg B."/>
            <person name="Tallon L."/>
            <person name="Sadzewicz L."/>
            <person name="Sengamalay N."/>
            <person name="Ott S."/>
            <person name="Godinez A."/>
            <person name="Nagaraj S."/>
            <person name="Vyas G."/>
            <person name="Aluvathingal J."/>
            <person name="Nadendla S."/>
            <person name="Geyer C."/>
            <person name="Nandy P."/>
            <person name="Hobson J."/>
            <person name="Sichtig H."/>
        </authorList>
    </citation>
    <scope>NUCLEOTIDE SEQUENCE</scope>
    <source>
        <strain evidence="1">FDAARGOS_252</strain>
    </source>
</reference>
<proteinExistence type="predicted"/>
<dbReference type="Pfam" id="PF11720">
    <property type="entry name" value="Inhibitor_I78"/>
    <property type="match status" value="1"/>
</dbReference>
<accession>A0A1V0GWK0</accession>
<keyword evidence="3" id="KW-1185">Reference proteome</keyword>
<evidence type="ECO:0000313" key="1">
    <source>
        <dbReference type="EMBL" id="ARC38170.1"/>
    </source>
</evidence>
<dbReference type="Gene3D" id="3.30.10.10">
    <property type="entry name" value="Trypsin Inhibitor V, subunit A"/>
    <property type="match status" value="1"/>
</dbReference>
<evidence type="ECO:0008006" key="5">
    <source>
        <dbReference type="Google" id="ProtNLM"/>
    </source>
</evidence>
<dbReference type="Proteomes" id="UP000191257">
    <property type="component" value="Chromosome"/>
</dbReference>
<dbReference type="KEGG" id="pye:A6J80_19015"/>
<dbReference type="PROSITE" id="PS51257">
    <property type="entry name" value="PROKAR_LIPOPROTEIN"/>
    <property type="match status" value="1"/>
</dbReference>